<accession>A0ABQ3VDY6</accession>
<dbReference type="Proteomes" id="UP000635565">
    <property type="component" value="Unassembled WGS sequence"/>
</dbReference>
<dbReference type="InterPro" id="IPR007553">
    <property type="entry name" value="2-thiour_desulf"/>
</dbReference>
<protein>
    <recommendedName>
        <fullName evidence="3">Purine-nucleoside phosphorylase</fullName>
    </recommendedName>
</protein>
<evidence type="ECO:0000313" key="1">
    <source>
        <dbReference type="EMBL" id="GHO83598.1"/>
    </source>
</evidence>
<dbReference type="Pfam" id="PF04463">
    <property type="entry name" value="2-thiour_desulf"/>
    <property type="match status" value="1"/>
</dbReference>
<comment type="caution">
    <text evidence="1">The sequence shown here is derived from an EMBL/GenBank/DDBJ whole genome shotgun (WGS) entry which is preliminary data.</text>
</comment>
<dbReference type="EMBL" id="BNJJ01000004">
    <property type="protein sequence ID" value="GHO83598.1"/>
    <property type="molecule type" value="Genomic_DNA"/>
</dbReference>
<sequence>MMTKHVKKPVPLKMVSACMAGVQCRYNGQSKTVPMLRDMVQRGDAIALCPERLAGLATPRRPAEIKGGDGYAVLDGKARVYDDLGEDLTGAFIIAAYKTLHVLQAAGVNEVVLKEGSPSCGCNEIYDGTFSGTRKSGVGVTTALLLRSGIHVYSEKMLFGDAQPELVLSNM</sequence>
<organism evidence="1 2">
    <name type="scientific">Dictyobacter formicarum</name>
    <dbReference type="NCBI Taxonomy" id="2778368"/>
    <lineage>
        <taxon>Bacteria</taxon>
        <taxon>Bacillati</taxon>
        <taxon>Chloroflexota</taxon>
        <taxon>Ktedonobacteria</taxon>
        <taxon>Ktedonobacterales</taxon>
        <taxon>Dictyobacteraceae</taxon>
        <taxon>Dictyobacter</taxon>
    </lineage>
</organism>
<evidence type="ECO:0008006" key="3">
    <source>
        <dbReference type="Google" id="ProtNLM"/>
    </source>
</evidence>
<evidence type="ECO:0000313" key="2">
    <source>
        <dbReference type="Proteomes" id="UP000635565"/>
    </source>
</evidence>
<dbReference type="PANTHER" id="PTHR30087">
    <property type="entry name" value="INNER MEMBRANE PROTEIN"/>
    <property type="match status" value="1"/>
</dbReference>
<keyword evidence="2" id="KW-1185">Reference proteome</keyword>
<gene>
    <name evidence="1" type="ORF">KSZ_16040</name>
</gene>
<dbReference type="RefSeq" id="WP_201361264.1">
    <property type="nucleotide sequence ID" value="NZ_BNJJ01000004.1"/>
</dbReference>
<name>A0ABQ3VDY6_9CHLR</name>
<proteinExistence type="predicted"/>
<dbReference type="PANTHER" id="PTHR30087:SF1">
    <property type="entry name" value="HYPOTHETICAL CYTOSOLIC PROTEIN"/>
    <property type="match status" value="1"/>
</dbReference>
<reference evidence="1 2" key="1">
    <citation type="journal article" date="2021" name="Int. J. Syst. Evol. Microbiol.">
        <title>Reticulibacter mediterranei gen. nov., sp. nov., within the new family Reticulibacteraceae fam. nov., and Ktedonospora formicarum gen. nov., sp. nov., Ktedonobacter robiniae sp. nov., Dictyobacter formicarum sp. nov. and Dictyobacter arantiisoli sp. nov., belonging to the class Ktedonobacteria.</title>
        <authorList>
            <person name="Yabe S."/>
            <person name="Zheng Y."/>
            <person name="Wang C.M."/>
            <person name="Sakai Y."/>
            <person name="Abe K."/>
            <person name="Yokota A."/>
            <person name="Donadio S."/>
            <person name="Cavaletti L."/>
            <person name="Monciardini P."/>
        </authorList>
    </citation>
    <scope>NUCLEOTIDE SEQUENCE [LARGE SCALE GENOMIC DNA]</scope>
    <source>
        <strain evidence="1 2">SOSP1-9</strain>
    </source>
</reference>